<dbReference type="SUPFAM" id="SSF53448">
    <property type="entry name" value="Nucleotide-diphospho-sugar transferases"/>
    <property type="match status" value="1"/>
</dbReference>
<dbReference type="InterPro" id="IPR029044">
    <property type="entry name" value="Nucleotide-diphossugar_trans"/>
</dbReference>
<comment type="caution">
    <text evidence="2">The sequence shown here is derived from an EMBL/GenBank/DDBJ whole genome shotgun (WGS) entry which is preliminary data.</text>
</comment>
<dbReference type="RefSeq" id="WP_135620316.1">
    <property type="nucleotide sequence ID" value="NZ_RQGG01000041.1"/>
</dbReference>
<feature type="domain" description="Nucleotidyl transferase" evidence="1">
    <location>
        <begin position="10"/>
        <end position="224"/>
    </location>
</feature>
<dbReference type="Proteomes" id="UP000297609">
    <property type="component" value="Unassembled WGS sequence"/>
</dbReference>
<dbReference type="AlphaFoldDB" id="A0A4V3JPW9"/>
<evidence type="ECO:0000313" key="3">
    <source>
        <dbReference type="Proteomes" id="UP000297609"/>
    </source>
</evidence>
<dbReference type="Pfam" id="PF00483">
    <property type="entry name" value="NTP_transferase"/>
    <property type="match status" value="1"/>
</dbReference>
<accession>A0A4V3JPW9</accession>
<dbReference type="InterPro" id="IPR050486">
    <property type="entry name" value="Mannose-1P_guanyltransferase"/>
</dbReference>
<gene>
    <name evidence="2" type="ORF">EHQ59_14255</name>
</gene>
<proteinExistence type="predicted"/>
<evidence type="ECO:0000259" key="1">
    <source>
        <dbReference type="Pfam" id="PF00483"/>
    </source>
</evidence>
<dbReference type="OrthoDB" id="9801899at2"/>
<name>A0A4V3JPW9_9LEPT</name>
<evidence type="ECO:0000313" key="2">
    <source>
        <dbReference type="EMBL" id="TGL49701.1"/>
    </source>
</evidence>
<dbReference type="PANTHER" id="PTHR22572">
    <property type="entry name" value="SUGAR-1-PHOSPHATE GUANYL TRANSFERASE"/>
    <property type="match status" value="1"/>
</dbReference>
<dbReference type="InterPro" id="IPR005835">
    <property type="entry name" value="NTP_transferase_dom"/>
</dbReference>
<keyword evidence="3" id="KW-1185">Reference proteome</keyword>
<dbReference type="GO" id="GO:0016740">
    <property type="term" value="F:transferase activity"/>
    <property type="evidence" value="ECO:0007669"/>
    <property type="project" value="UniProtKB-KW"/>
</dbReference>
<dbReference type="EMBL" id="RQGG01000041">
    <property type="protein sequence ID" value="TGL49701.1"/>
    <property type="molecule type" value="Genomic_DNA"/>
</dbReference>
<organism evidence="2 3">
    <name type="scientific">Leptospira kemamanensis</name>
    <dbReference type="NCBI Taxonomy" id="2484942"/>
    <lineage>
        <taxon>Bacteria</taxon>
        <taxon>Pseudomonadati</taxon>
        <taxon>Spirochaetota</taxon>
        <taxon>Spirochaetia</taxon>
        <taxon>Leptospirales</taxon>
        <taxon>Leptospiraceae</taxon>
        <taxon>Leptospira</taxon>
    </lineage>
</organism>
<reference evidence="2" key="1">
    <citation type="journal article" date="2019" name="PLoS Negl. Trop. Dis.">
        <title>Revisiting the worldwide diversity of Leptospira species in the environment.</title>
        <authorList>
            <person name="Vincent A.T."/>
            <person name="Schiettekatte O."/>
            <person name="Bourhy P."/>
            <person name="Veyrier F.J."/>
            <person name="Picardeau M."/>
        </authorList>
    </citation>
    <scope>NUCLEOTIDE SEQUENCE [LARGE SCALE GENOMIC DNA]</scope>
    <source>
        <strain evidence="2">201702454</strain>
    </source>
</reference>
<protein>
    <submittedName>
        <fullName evidence="2">Nucleotidyl transferase</fullName>
    </submittedName>
</protein>
<keyword evidence="2" id="KW-0808">Transferase</keyword>
<dbReference type="Gene3D" id="3.90.550.10">
    <property type="entry name" value="Spore Coat Polysaccharide Biosynthesis Protein SpsA, Chain A"/>
    <property type="match status" value="1"/>
</dbReference>
<sequence length="239" mass="26916">MEPKNIPIFILAGGRGTRLASVVNDVPKPLAPVNGKPFLVYLLENYIEQGFRKFYFLLHHKANQIKECIDSLKNSILTDCEIHYSVEPTLLGTGGSVAYTIQSLQIKGDFLIVNADTWVDPISMEQLAKSKAPSIGVIFIPDVSRYGKVTIEEGMIQKFEEKKENAGSGWINAGIYKLNADLFLGKDGEFSMEKEIFPKLVFENLLRAIPLDTDFIDIGIPEDYKRFQNWIISGRENKL</sequence>